<reference evidence="10 11" key="1">
    <citation type="journal article" date="2010" name="BMC Genomics">
        <title>Comparative genomics and proteomics of Helicobacter mustelae, an ulcerogenic and carcinogenic gastric pathogen.</title>
        <authorList>
            <person name="O'Toole P.W."/>
            <person name="Snelling W.J."/>
            <person name="Canchaya C."/>
            <person name="Forde B.M."/>
            <person name="Hardie K.R."/>
            <person name="Josenhans C."/>
            <person name="Graham R.L.J."/>
            <person name="McMullan G."/>
            <person name="Parkhill J."/>
            <person name="Belda E."/>
            <person name="Bentley S.D."/>
        </authorList>
    </citation>
    <scope>NUCLEOTIDE SEQUENCE [LARGE SCALE GENOMIC DNA]</scope>
    <source>
        <strain evidence="11">ATCC 43772 / LMG 18044 / NCTC 12198 / 12198</strain>
    </source>
</reference>
<keyword evidence="5" id="KW-0862">Zinc</keyword>
<feature type="binding site" evidence="5">
    <location>
        <position position="75"/>
    </location>
    <ligand>
        <name>Zn(2+)</name>
        <dbReference type="ChEBI" id="CHEBI:29105"/>
    </ligand>
</feature>
<dbReference type="KEGG" id="hms:HMU00360"/>
<evidence type="ECO:0000313" key="10">
    <source>
        <dbReference type="EMBL" id="CBG39300.1"/>
    </source>
</evidence>
<evidence type="ECO:0000256" key="1">
    <source>
        <dbReference type="ARBA" id="ARBA00008165"/>
    </source>
</evidence>
<dbReference type="CDD" id="cd04604">
    <property type="entry name" value="CBS_pair_SIS_assoc"/>
    <property type="match status" value="1"/>
</dbReference>
<dbReference type="Gene3D" id="3.10.580.10">
    <property type="entry name" value="CBS-domain"/>
    <property type="match status" value="1"/>
</dbReference>
<dbReference type="STRING" id="679897.HMU00360"/>
<dbReference type="CDD" id="cd05014">
    <property type="entry name" value="SIS_Kpsf"/>
    <property type="match status" value="1"/>
</dbReference>
<dbReference type="GO" id="GO:0005975">
    <property type="term" value="P:carbohydrate metabolic process"/>
    <property type="evidence" value="ECO:0007669"/>
    <property type="project" value="InterPro"/>
</dbReference>
<evidence type="ECO:0000256" key="2">
    <source>
        <dbReference type="ARBA" id="ARBA00022737"/>
    </source>
</evidence>
<dbReference type="InterPro" id="IPR035474">
    <property type="entry name" value="SIS_Kpsf"/>
</dbReference>
<dbReference type="PROSITE" id="PS51371">
    <property type="entry name" value="CBS"/>
    <property type="match status" value="1"/>
</dbReference>
<feature type="site" description="Catalytically relevant" evidence="6">
    <location>
        <position position="186"/>
    </location>
</feature>
<protein>
    <submittedName>
        <fullName evidence="10">KpsF protein</fullName>
    </submittedName>
</protein>
<dbReference type="GO" id="GO:0019146">
    <property type="term" value="F:arabinose-5-phosphate isomerase activity"/>
    <property type="evidence" value="ECO:0007669"/>
    <property type="project" value="UniProtKB-ARBA"/>
</dbReference>
<dbReference type="GO" id="GO:0046872">
    <property type="term" value="F:metal ion binding"/>
    <property type="evidence" value="ECO:0007669"/>
    <property type="project" value="UniProtKB-KW"/>
</dbReference>
<feature type="site" description="Catalytically relevant" evidence="6">
    <location>
        <position position="145"/>
    </location>
</feature>
<organism evidence="10 11">
    <name type="scientific">Helicobacter mustelae (strain ATCC 43772 / CCUG 25715 / CIP 103759 / LMG 18044 / NCTC 12198 / R85-136P)</name>
    <name type="common">Campylobacter mustelae</name>
    <dbReference type="NCBI Taxonomy" id="679897"/>
    <lineage>
        <taxon>Bacteria</taxon>
        <taxon>Pseudomonadati</taxon>
        <taxon>Campylobacterota</taxon>
        <taxon>Epsilonproteobacteria</taxon>
        <taxon>Campylobacterales</taxon>
        <taxon>Helicobacteraceae</taxon>
        <taxon>Helicobacter</taxon>
    </lineage>
</organism>
<dbReference type="GO" id="GO:0097367">
    <property type="term" value="F:carbohydrate derivative binding"/>
    <property type="evidence" value="ECO:0007669"/>
    <property type="project" value="InterPro"/>
</dbReference>
<dbReference type="RefSeq" id="WP_013022400.1">
    <property type="nucleotide sequence ID" value="NC_013949.1"/>
</dbReference>
<dbReference type="Pfam" id="PF01380">
    <property type="entry name" value="SIS"/>
    <property type="match status" value="1"/>
</dbReference>
<dbReference type="PANTHER" id="PTHR42745:SF1">
    <property type="entry name" value="ARABINOSE 5-PHOSPHATE ISOMERASE KDSD"/>
    <property type="match status" value="1"/>
</dbReference>
<sequence length="322" mass="34932">MDCIDFGQIAKKVLDDEAQELLSIDTTRIDFPHIVKTILQMSGKLIVTGVGKSGLIGAKIAATLASTGTPSFFIHPTDAMHGDLGMIGKEDVILAISYSGESDELISILPHLKHQSHAIITMSKDAQSSLSKMGDFFIPIAVSKEACPINAAPTSSTTLTLALGDALAVCLMHARDFSKQDFAYFHPGGSLGKRLFVKVKDLMQTQNLPLIPPEMPLKEAIIKMSESRLGSAILIEDDRLYGVLSDGDLRRAMMQKDFNLESPAKHYATLSPKYCDNPLLLACEALEFIEENKIQLLIITDPAKHILGAIHLHTLISAGIKA</sequence>
<keyword evidence="11" id="KW-1185">Reference proteome</keyword>
<feature type="site" description="Catalytically relevant" evidence="6">
    <location>
        <position position="104"/>
    </location>
</feature>
<dbReference type="Pfam" id="PF00571">
    <property type="entry name" value="CBS"/>
    <property type="match status" value="1"/>
</dbReference>
<dbReference type="PANTHER" id="PTHR42745">
    <property type="match status" value="1"/>
</dbReference>
<evidence type="ECO:0000313" key="11">
    <source>
        <dbReference type="Proteomes" id="UP000001522"/>
    </source>
</evidence>
<feature type="site" description="Catalytically relevant" evidence="6">
    <location>
        <position position="52"/>
    </location>
</feature>
<dbReference type="Proteomes" id="UP000001522">
    <property type="component" value="Chromosome"/>
</dbReference>
<feature type="domain" description="SIS" evidence="9">
    <location>
        <begin position="34"/>
        <end position="177"/>
    </location>
</feature>
<evidence type="ECO:0000256" key="7">
    <source>
        <dbReference type="PROSITE-ProRule" id="PRU00703"/>
    </source>
</evidence>
<dbReference type="EMBL" id="FN555004">
    <property type="protein sequence ID" value="CBG39300.1"/>
    <property type="molecule type" value="Genomic_DNA"/>
</dbReference>
<evidence type="ECO:0000259" key="9">
    <source>
        <dbReference type="PROSITE" id="PS51464"/>
    </source>
</evidence>
<dbReference type="SMART" id="SM00116">
    <property type="entry name" value="CBS"/>
    <property type="match status" value="1"/>
</dbReference>
<feature type="domain" description="CBS" evidence="8">
    <location>
        <begin position="203"/>
        <end position="262"/>
    </location>
</feature>
<proteinExistence type="inferred from homology"/>
<dbReference type="InterPro" id="IPR001347">
    <property type="entry name" value="SIS_dom"/>
</dbReference>
<keyword evidence="2" id="KW-0677">Repeat</keyword>
<evidence type="ECO:0000256" key="5">
    <source>
        <dbReference type="PIRSR" id="PIRSR004692-2"/>
    </source>
</evidence>
<evidence type="ECO:0000256" key="3">
    <source>
        <dbReference type="ARBA" id="ARBA00023122"/>
    </source>
</evidence>
<dbReference type="Gene3D" id="3.40.50.10490">
    <property type="entry name" value="Glucose-6-phosphate isomerase like protein, domain 1"/>
    <property type="match status" value="1"/>
</dbReference>
<dbReference type="GO" id="GO:1901135">
    <property type="term" value="P:carbohydrate derivative metabolic process"/>
    <property type="evidence" value="ECO:0007669"/>
    <property type="project" value="InterPro"/>
</dbReference>
<evidence type="ECO:0000256" key="4">
    <source>
        <dbReference type="PIRNR" id="PIRNR004692"/>
    </source>
</evidence>
<name>D3UFM9_HELM1</name>
<comment type="similarity">
    <text evidence="1 4">Belongs to the SIS family. GutQ/KpsF subfamily.</text>
</comment>
<keyword evidence="5" id="KW-0479">Metal-binding</keyword>
<accession>D3UFM9</accession>
<dbReference type="InterPro" id="IPR000644">
    <property type="entry name" value="CBS_dom"/>
</dbReference>
<dbReference type="InterPro" id="IPR004800">
    <property type="entry name" value="KdsD/KpsF-type"/>
</dbReference>
<dbReference type="NCBIfam" id="TIGR00393">
    <property type="entry name" value="kpsF"/>
    <property type="match status" value="1"/>
</dbReference>
<dbReference type="InterPro" id="IPR046348">
    <property type="entry name" value="SIS_dom_sf"/>
</dbReference>
<dbReference type="eggNOG" id="COG0794">
    <property type="taxonomic scope" value="Bacteria"/>
</dbReference>
<evidence type="ECO:0000259" key="8">
    <source>
        <dbReference type="PROSITE" id="PS51371"/>
    </source>
</evidence>
<dbReference type="AlphaFoldDB" id="D3UFM9"/>
<gene>
    <name evidence="10" type="primary">kpsF</name>
    <name evidence="10" type="ordered locus">HMU00360</name>
</gene>
<dbReference type="InterPro" id="IPR046342">
    <property type="entry name" value="CBS_dom_sf"/>
</dbReference>
<dbReference type="eggNOG" id="COG0517">
    <property type="taxonomic scope" value="Bacteria"/>
</dbReference>
<keyword evidence="3 7" id="KW-0129">CBS domain</keyword>
<dbReference type="InterPro" id="IPR050986">
    <property type="entry name" value="GutQ/KpsF_isomerases"/>
</dbReference>
<dbReference type="SUPFAM" id="SSF53697">
    <property type="entry name" value="SIS domain"/>
    <property type="match status" value="1"/>
</dbReference>
<dbReference type="PROSITE" id="PS51464">
    <property type="entry name" value="SIS"/>
    <property type="match status" value="1"/>
</dbReference>
<dbReference type="FunFam" id="3.40.50.10490:FF:000011">
    <property type="entry name" value="Arabinose 5-phosphate isomerase"/>
    <property type="match status" value="1"/>
</dbReference>
<dbReference type="HOGENOM" id="CLU_040681_13_1_7"/>
<dbReference type="PIRSF" id="PIRSF004692">
    <property type="entry name" value="KdsD_KpsF"/>
    <property type="match status" value="1"/>
</dbReference>
<evidence type="ECO:0000256" key="6">
    <source>
        <dbReference type="PIRSR" id="PIRSR004692-3"/>
    </source>
</evidence>